<dbReference type="STRING" id="521097.Coch_0868"/>
<evidence type="ECO:0000313" key="6">
    <source>
        <dbReference type="Proteomes" id="UP000006650"/>
    </source>
</evidence>
<dbReference type="CDD" id="cd00093">
    <property type="entry name" value="HTH_XRE"/>
    <property type="match status" value="1"/>
</dbReference>
<feature type="domain" description="Peptidase S24/S26A/S26B/S26C" evidence="4">
    <location>
        <begin position="144"/>
        <end position="228"/>
    </location>
</feature>
<keyword evidence="3" id="KW-0804">Transcription</keyword>
<dbReference type="InterPro" id="IPR015927">
    <property type="entry name" value="Peptidase_S24_S26A/B/C"/>
</dbReference>
<name>C7M977_CAPOD</name>
<dbReference type="GO" id="GO:0003677">
    <property type="term" value="F:DNA binding"/>
    <property type="evidence" value="ECO:0007669"/>
    <property type="project" value="UniProtKB-KW"/>
</dbReference>
<proteinExistence type="predicted"/>
<keyword evidence="1" id="KW-0805">Transcription regulation</keyword>
<protein>
    <submittedName>
        <fullName evidence="5">Putative phage repressor</fullName>
    </submittedName>
</protein>
<gene>
    <name evidence="5" type="ordered locus">Coch_0868</name>
</gene>
<accession>C7M977</accession>
<reference evidence="5 6" key="1">
    <citation type="journal article" date="2009" name="Stand. Genomic Sci.">
        <title>Complete genome sequence of Capnocytophaga ochracea type strain (VPI 2845).</title>
        <authorList>
            <person name="Mavrommatis K."/>
            <person name="Gronow S."/>
            <person name="Saunders E."/>
            <person name="Land M."/>
            <person name="Lapidus A."/>
            <person name="Copeland A."/>
            <person name="Glavina Del Rio T."/>
            <person name="Nolan M."/>
            <person name="Lucas S."/>
            <person name="Chen F."/>
            <person name="Tice H."/>
            <person name="Cheng J.F."/>
            <person name="Bruce D."/>
            <person name="Goodwin L."/>
            <person name="Pitluck S."/>
            <person name="Pati A."/>
            <person name="Ivanova N."/>
            <person name="Chen A."/>
            <person name="Palaniappan K."/>
            <person name="Chain P."/>
            <person name="Hauser L."/>
            <person name="Chang Y.J."/>
            <person name="Jeffries C.D."/>
            <person name="Brettin T."/>
            <person name="Detter J.C."/>
            <person name="Han C."/>
            <person name="Bristow J."/>
            <person name="Goker M."/>
            <person name="Rohde M."/>
            <person name="Eisen J.A."/>
            <person name="Markowitz V."/>
            <person name="Kyrpides N.C."/>
            <person name="Klenk H.P."/>
            <person name="Hugenholtz P."/>
        </authorList>
    </citation>
    <scope>NUCLEOTIDE SEQUENCE [LARGE SCALE GENOMIC DNA]</scope>
    <source>
        <strain evidence="6">ATCC 27872 / DSM 7271 / JCM 12966 / VPI 2845</strain>
    </source>
</reference>
<dbReference type="InterPro" id="IPR001387">
    <property type="entry name" value="Cro/C1-type_HTH"/>
</dbReference>
<dbReference type="CDD" id="cd06529">
    <property type="entry name" value="S24_LexA-like"/>
    <property type="match status" value="1"/>
</dbReference>
<dbReference type="Pfam" id="PF00717">
    <property type="entry name" value="Peptidase_S24"/>
    <property type="match status" value="1"/>
</dbReference>
<organism evidence="5 6">
    <name type="scientific">Capnocytophaga ochracea (strain ATCC 27872 / DSM 7271 / CCUG 9716 / JCM 12966 / NCTC 12371 / SS31 / VPI 2845)</name>
    <name type="common">Bacteroides ochraceus</name>
    <dbReference type="NCBI Taxonomy" id="521097"/>
    <lineage>
        <taxon>Bacteria</taxon>
        <taxon>Pseudomonadati</taxon>
        <taxon>Bacteroidota</taxon>
        <taxon>Flavobacteriia</taxon>
        <taxon>Flavobacteriales</taxon>
        <taxon>Flavobacteriaceae</taxon>
        <taxon>Capnocytophaga</taxon>
    </lineage>
</organism>
<keyword evidence="6" id="KW-1185">Reference proteome</keyword>
<dbReference type="HOGENOM" id="CLU_074799_3_1_10"/>
<dbReference type="InterPro" id="IPR036286">
    <property type="entry name" value="LexA/Signal_pep-like_sf"/>
</dbReference>
<dbReference type="AlphaFoldDB" id="C7M977"/>
<dbReference type="EMBL" id="CP001632">
    <property type="protein sequence ID" value="ACU92423.1"/>
    <property type="molecule type" value="Genomic_DNA"/>
</dbReference>
<dbReference type="RefSeq" id="WP_015782100.1">
    <property type="nucleotide sequence ID" value="NC_013162.1"/>
</dbReference>
<evidence type="ECO:0000256" key="3">
    <source>
        <dbReference type="ARBA" id="ARBA00023163"/>
    </source>
</evidence>
<dbReference type="KEGG" id="coc:Coch_0868"/>
<dbReference type="PANTHER" id="PTHR40661:SF1">
    <property type="entry name" value="HTH CRO_C1-TYPE DOMAIN-CONTAINING PROTEIN"/>
    <property type="match status" value="1"/>
</dbReference>
<evidence type="ECO:0000313" key="5">
    <source>
        <dbReference type="EMBL" id="ACU92423.1"/>
    </source>
</evidence>
<evidence type="ECO:0000256" key="2">
    <source>
        <dbReference type="ARBA" id="ARBA00023125"/>
    </source>
</evidence>
<dbReference type="PANTHER" id="PTHR40661">
    <property type="match status" value="1"/>
</dbReference>
<dbReference type="eggNOG" id="COG1974">
    <property type="taxonomic scope" value="Bacteria"/>
</dbReference>
<sequence length="244" mass="28009">MKDNSDTQQKLSEIPEINQRFIEVMKYKGYSGYKLAQEIDGLSEAKITHIRSGRNKVSSEILKLITNKFPDINPIWLLTGKETMIKGENTPEKTITSSVPIIANEVINYSEKGVPYYNVDFTNGFMGVVEFENIKPDYYINYPPANNCDFWINATGRSMENMINHGDIVAVKEVDLSWFPLGEIYAIVTSNGYRLIKRITESRNKKCFRLVSENPDKDNYPDQDIPKQYITRLFKVIIASKIIS</sequence>
<dbReference type="InterPro" id="IPR039418">
    <property type="entry name" value="LexA-like"/>
</dbReference>
<evidence type="ECO:0000256" key="1">
    <source>
        <dbReference type="ARBA" id="ARBA00023015"/>
    </source>
</evidence>
<evidence type="ECO:0000259" key="4">
    <source>
        <dbReference type="Pfam" id="PF00717"/>
    </source>
</evidence>
<keyword evidence="2" id="KW-0238">DNA-binding</keyword>
<dbReference type="Gene3D" id="2.10.109.10">
    <property type="entry name" value="Umud Fragment, subunit A"/>
    <property type="match status" value="1"/>
</dbReference>
<dbReference type="GeneID" id="29675651"/>
<dbReference type="SUPFAM" id="SSF51306">
    <property type="entry name" value="LexA/Signal peptidase"/>
    <property type="match status" value="1"/>
</dbReference>
<dbReference type="Proteomes" id="UP000006650">
    <property type="component" value="Chromosome"/>
</dbReference>